<evidence type="ECO:0000313" key="9">
    <source>
        <dbReference type="Proteomes" id="UP001357452"/>
    </source>
</evidence>
<dbReference type="Gene3D" id="1.10.1740.10">
    <property type="match status" value="1"/>
</dbReference>
<evidence type="ECO:0000313" key="8">
    <source>
        <dbReference type="EMBL" id="MEE6185926.1"/>
    </source>
</evidence>
<dbReference type="InterPro" id="IPR007627">
    <property type="entry name" value="RNA_pol_sigma70_r2"/>
</dbReference>
<dbReference type="InterPro" id="IPR014284">
    <property type="entry name" value="RNA_pol_sigma-70_dom"/>
</dbReference>
<evidence type="ECO:0000256" key="1">
    <source>
        <dbReference type="ARBA" id="ARBA00010641"/>
    </source>
</evidence>
<comment type="similarity">
    <text evidence="1">Belongs to the sigma-70 factor family. ECF subfamily.</text>
</comment>
<name>A0ABU7RDB9_9BACT</name>
<evidence type="ECO:0000256" key="4">
    <source>
        <dbReference type="ARBA" id="ARBA00023125"/>
    </source>
</evidence>
<dbReference type="PANTHER" id="PTHR43133">
    <property type="entry name" value="RNA POLYMERASE ECF-TYPE SIGMA FACTO"/>
    <property type="match status" value="1"/>
</dbReference>
<comment type="caution">
    <text evidence="8">The sequence shown here is derived from an EMBL/GenBank/DDBJ whole genome shotgun (WGS) entry which is preliminary data.</text>
</comment>
<evidence type="ECO:0000256" key="3">
    <source>
        <dbReference type="ARBA" id="ARBA00023082"/>
    </source>
</evidence>
<dbReference type="PANTHER" id="PTHR43133:SF8">
    <property type="entry name" value="RNA POLYMERASE SIGMA FACTOR HI_1459-RELATED"/>
    <property type="match status" value="1"/>
</dbReference>
<dbReference type="CDD" id="cd06171">
    <property type="entry name" value="Sigma70_r4"/>
    <property type="match status" value="1"/>
</dbReference>
<keyword evidence="2" id="KW-0805">Transcription regulation</keyword>
<dbReference type="InterPro" id="IPR013324">
    <property type="entry name" value="RNA_pol_sigma_r3/r4-like"/>
</dbReference>
<dbReference type="InterPro" id="IPR013249">
    <property type="entry name" value="RNA_pol_sigma70_r4_t2"/>
</dbReference>
<evidence type="ECO:0000259" key="6">
    <source>
        <dbReference type="Pfam" id="PF04542"/>
    </source>
</evidence>
<dbReference type="Pfam" id="PF04542">
    <property type="entry name" value="Sigma70_r2"/>
    <property type="match status" value="1"/>
</dbReference>
<keyword evidence="3" id="KW-0731">Sigma factor</keyword>
<dbReference type="Pfam" id="PF08281">
    <property type="entry name" value="Sigma70_r4_2"/>
    <property type="match status" value="1"/>
</dbReference>
<dbReference type="NCBIfam" id="TIGR02937">
    <property type="entry name" value="sigma70-ECF"/>
    <property type="match status" value="1"/>
</dbReference>
<keyword evidence="9" id="KW-1185">Reference proteome</keyword>
<dbReference type="Gene3D" id="1.10.10.10">
    <property type="entry name" value="Winged helix-like DNA-binding domain superfamily/Winged helix DNA-binding domain"/>
    <property type="match status" value="1"/>
</dbReference>
<accession>A0ABU7RDB9</accession>
<organism evidence="8 9">
    <name type="scientific">Niabella digestorum</name>
    <dbReference type="NCBI Taxonomy" id="3117701"/>
    <lineage>
        <taxon>Bacteria</taxon>
        <taxon>Pseudomonadati</taxon>
        <taxon>Bacteroidota</taxon>
        <taxon>Chitinophagia</taxon>
        <taxon>Chitinophagales</taxon>
        <taxon>Chitinophagaceae</taxon>
        <taxon>Niabella</taxon>
    </lineage>
</organism>
<evidence type="ECO:0000256" key="2">
    <source>
        <dbReference type="ARBA" id="ARBA00023015"/>
    </source>
</evidence>
<dbReference type="RefSeq" id="WP_330973332.1">
    <property type="nucleotide sequence ID" value="NZ_JAZGLY010000001.1"/>
</dbReference>
<gene>
    <name evidence="8" type="ORF">V2H41_01440</name>
</gene>
<dbReference type="SUPFAM" id="SSF88659">
    <property type="entry name" value="Sigma3 and sigma4 domains of RNA polymerase sigma factors"/>
    <property type="match status" value="1"/>
</dbReference>
<keyword evidence="4" id="KW-0238">DNA-binding</keyword>
<protein>
    <submittedName>
        <fullName evidence="8">RNA polymerase sigma factor</fullName>
    </submittedName>
</protein>
<dbReference type="InterPro" id="IPR039425">
    <property type="entry name" value="RNA_pol_sigma-70-like"/>
</dbReference>
<evidence type="ECO:0000256" key="5">
    <source>
        <dbReference type="ARBA" id="ARBA00023163"/>
    </source>
</evidence>
<feature type="domain" description="RNA polymerase sigma-70 region 2" evidence="6">
    <location>
        <begin position="20"/>
        <end position="84"/>
    </location>
</feature>
<proteinExistence type="inferred from homology"/>
<dbReference type="Proteomes" id="UP001357452">
    <property type="component" value="Unassembled WGS sequence"/>
</dbReference>
<dbReference type="InterPro" id="IPR013325">
    <property type="entry name" value="RNA_pol_sigma_r2"/>
</dbReference>
<sequence length="190" mass="22398">MGNAAVIMADDEKQNIVNTVKNYSKRLFSFIRAKVNTDADAEDILQDVWYQFTHVSATQTIEEVSGWLFKVARNKITDRYRKKKPDLLEDYQYEDEDGGLSFSEVLLAIKEDPELKNFKDLFWEALFDALEELPEAQREVFVLNELEDMTLQEIADQKQENIKTIISRKRYAVLHLRKRLSHLYEELVHH</sequence>
<dbReference type="InterPro" id="IPR036388">
    <property type="entry name" value="WH-like_DNA-bd_sf"/>
</dbReference>
<evidence type="ECO:0000259" key="7">
    <source>
        <dbReference type="Pfam" id="PF08281"/>
    </source>
</evidence>
<dbReference type="SUPFAM" id="SSF88946">
    <property type="entry name" value="Sigma2 domain of RNA polymerase sigma factors"/>
    <property type="match status" value="1"/>
</dbReference>
<reference evidence="8 9" key="1">
    <citation type="submission" date="2024-01" db="EMBL/GenBank/DDBJ databases">
        <title>Niabella digestum sp. nov., isolated from waste digestion system.</title>
        <authorList>
            <person name="Zhang L."/>
        </authorList>
    </citation>
    <scope>NUCLEOTIDE SEQUENCE [LARGE SCALE GENOMIC DNA]</scope>
    <source>
        <strain evidence="8 9">A18</strain>
    </source>
</reference>
<feature type="domain" description="RNA polymerase sigma factor 70 region 4 type 2" evidence="7">
    <location>
        <begin position="124"/>
        <end position="165"/>
    </location>
</feature>
<dbReference type="EMBL" id="JAZGLY010000001">
    <property type="protein sequence ID" value="MEE6185926.1"/>
    <property type="molecule type" value="Genomic_DNA"/>
</dbReference>
<keyword evidence="5" id="KW-0804">Transcription</keyword>